<sequence>MKLSKHDLFALTAQGYCVVRTGTQTNCGGFAKITAAIEVAVGDALLFVWQDHPDWQGDPFHHAEVPGARIEEVLKEAVMEGVTVGFQKNGIRGGYRFTLINAGVHAVDGYPSRFRRAGFVAVVKWLENKGLLRCGGSE</sequence>
<gene>
    <name evidence="1" type="ORF">J3U88_29005</name>
</gene>
<accession>A0A8J7U5H0</accession>
<evidence type="ECO:0000313" key="1">
    <source>
        <dbReference type="EMBL" id="MBO1322548.1"/>
    </source>
</evidence>
<evidence type="ECO:0008006" key="3">
    <source>
        <dbReference type="Google" id="ProtNLM"/>
    </source>
</evidence>
<evidence type="ECO:0000313" key="2">
    <source>
        <dbReference type="Proteomes" id="UP000664417"/>
    </source>
</evidence>
<reference evidence="1" key="1">
    <citation type="submission" date="2021-03" db="EMBL/GenBank/DDBJ databases">
        <authorList>
            <person name="Wang G."/>
        </authorList>
    </citation>
    <scope>NUCLEOTIDE SEQUENCE</scope>
    <source>
        <strain evidence="1">KCTC 12899</strain>
    </source>
</reference>
<comment type="caution">
    <text evidence="1">The sequence shown here is derived from an EMBL/GenBank/DDBJ whole genome shotgun (WGS) entry which is preliminary data.</text>
</comment>
<protein>
    <recommendedName>
        <fullName evidence="3">Phage protein</fullName>
    </recommendedName>
</protein>
<organism evidence="1 2">
    <name type="scientific">Acanthopleuribacter pedis</name>
    <dbReference type="NCBI Taxonomy" id="442870"/>
    <lineage>
        <taxon>Bacteria</taxon>
        <taxon>Pseudomonadati</taxon>
        <taxon>Acidobacteriota</taxon>
        <taxon>Holophagae</taxon>
        <taxon>Acanthopleuribacterales</taxon>
        <taxon>Acanthopleuribacteraceae</taxon>
        <taxon>Acanthopleuribacter</taxon>
    </lineage>
</organism>
<dbReference type="Proteomes" id="UP000664417">
    <property type="component" value="Unassembled WGS sequence"/>
</dbReference>
<dbReference type="RefSeq" id="WP_207862521.1">
    <property type="nucleotide sequence ID" value="NZ_JAFREP010000039.1"/>
</dbReference>
<dbReference type="EMBL" id="JAFREP010000039">
    <property type="protein sequence ID" value="MBO1322548.1"/>
    <property type="molecule type" value="Genomic_DNA"/>
</dbReference>
<name>A0A8J7U5H0_9BACT</name>
<keyword evidence="2" id="KW-1185">Reference proteome</keyword>
<proteinExistence type="predicted"/>
<dbReference type="AlphaFoldDB" id="A0A8J7U5H0"/>